<evidence type="ECO:0000313" key="9">
    <source>
        <dbReference type="Proteomes" id="UP000053558"/>
    </source>
</evidence>
<comment type="subcellular location">
    <subcellularLocation>
        <location evidence="1">Membrane</location>
        <topology evidence="1">Multi-pass membrane protein</topology>
    </subcellularLocation>
</comment>
<feature type="domain" description="Major facilitator superfamily (MFS) profile" evidence="7">
    <location>
        <begin position="72"/>
        <end position="494"/>
    </location>
</feature>
<dbReference type="EMBL" id="JH711584">
    <property type="protein sequence ID" value="EIW77407.1"/>
    <property type="molecule type" value="Genomic_DNA"/>
</dbReference>
<evidence type="ECO:0000256" key="3">
    <source>
        <dbReference type="ARBA" id="ARBA00022692"/>
    </source>
</evidence>
<feature type="transmembrane region" description="Helical" evidence="6">
    <location>
        <begin position="470"/>
        <end position="490"/>
    </location>
</feature>
<dbReference type="Proteomes" id="UP000053558">
    <property type="component" value="Unassembled WGS sequence"/>
</dbReference>
<dbReference type="Pfam" id="PF07690">
    <property type="entry name" value="MFS_1"/>
    <property type="match status" value="1"/>
</dbReference>
<dbReference type="Gene3D" id="1.20.1250.20">
    <property type="entry name" value="MFS general substrate transporter like domains"/>
    <property type="match status" value="2"/>
</dbReference>
<feature type="transmembrane region" description="Helical" evidence="6">
    <location>
        <begin position="380"/>
        <end position="397"/>
    </location>
</feature>
<dbReference type="OMA" id="DVWIPSQ"/>
<evidence type="ECO:0000256" key="4">
    <source>
        <dbReference type="ARBA" id="ARBA00022989"/>
    </source>
</evidence>
<dbReference type="GO" id="GO:0016020">
    <property type="term" value="C:membrane"/>
    <property type="evidence" value="ECO:0007669"/>
    <property type="project" value="UniProtKB-SubCell"/>
</dbReference>
<dbReference type="OrthoDB" id="1935484at2759"/>
<comment type="caution">
    <text evidence="8">The sequence shown here is derived from an EMBL/GenBank/DDBJ whole genome shotgun (WGS) entry which is preliminary data.</text>
</comment>
<accession>A0A5M3MED2</accession>
<feature type="transmembrane region" description="Helical" evidence="6">
    <location>
        <begin position="349"/>
        <end position="368"/>
    </location>
</feature>
<gene>
    <name evidence="8" type="ORF">CONPUDRAFT_139302</name>
</gene>
<evidence type="ECO:0000259" key="7">
    <source>
        <dbReference type="PROSITE" id="PS50850"/>
    </source>
</evidence>
<feature type="transmembrane region" description="Helical" evidence="6">
    <location>
        <begin position="198"/>
        <end position="221"/>
    </location>
</feature>
<evidence type="ECO:0000256" key="1">
    <source>
        <dbReference type="ARBA" id="ARBA00004141"/>
    </source>
</evidence>
<dbReference type="PROSITE" id="PS50850">
    <property type="entry name" value="MFS"/>
    <property type="match status" value="1"/>
</dbReference>
<keyword evidence="4 6" id="KW-1133">Transmembrane helix</keyword>
<evidence type="ECO:0000313" key="8">
    <source>
        <dbReference type="EMBL" id="EIW77407.1"/>
    </source>
</evidence>
<reference evidence="9" key="1">
    <citation type="journal article" date="2012" name="Science">
        <title>The Paleozoic origin of enzymatic lignin decomposition reconstructed from 31 fungal genomes.</title>
        <authorList>
            <person name="Floudas D."/>
            <person name="Binder M."/>
            <person name="Riley R."/>
            <person name="Barry K."/>
            <person name="Blanchette R.A."/>
            <person name="Henrissat B."/>
            <person name="Martinez A.T."/>
            <person name="Otillar R."/>
            <person name="Spatafora J.W."/>
            <person name="Yadav J.S."/>
            <person name="Aerts A."/>
            <person name="Benoit I."/>
            <person name="Boyd A."/>
            <person name="Carlson A."/>
            <person name="Copeland A."/>
            <person name="Coutinho P.M."/>
            <person name="de Vries R.P."/>
            <person name="Ferreira P."/>
            <person name="Findley K."/>
            <person name="Foster B."/>
            <person name="Gaskell J."/>
            <person name="Glotzer D."/>
            <person name="Gorecki P."/>
            <person name="Heitman J."/>
            <person name="Hesse C."/>
            <person name="Hori C."/>
            <person name="Igarashi K."/>
            <person name="Jurgens J.A."/>
            <person name="Kallen N."/>
            <person name="Kersten P."/>
            <person name="Kohler A."/>
            <person name="Kuees U."/>
            <person name="Kumar T.K.A."/>
            <person name="Kuo A."/>
            <person name="LaButti K."/>
            <person name="Larrondo L.F."/>
            <person name="Lindquist E."/>
            <person name="Ling A."/>
            <person name="Lombard V."/>
            <person name="Lucas S."/>
            <person name="Lundell T."/>
            <person name="Martin R."/>
            <person name="McLaughlin D.J."/>
            <person name="Morgenstern I."/>
            <person name="Morin E."/>
            <person name="Murat C."/>
            <person name="Nagy L.G."/>
            <person name="Nolan M."/>
            <person name="Ohm R.A."/>
            <person name="Patyshakuliyeva A."/>
            <person name="Rokas A."/>
            <person name="Ruiz-Duenas F.J."/>
            <person name="Sabat G."/>
            <person name="Salamov A."/>
            <person name="Samejima M."/>
            <person name="Schmutz J."/>
            <person name="Slot J.C."/>
            <person name="St John F."/>
            <person name="Stenlid J."/>
            <person name="Sun H."/>
            <person name="Sun S."/>
            <person name="Syed K."/>
            <person name="Tsang A."/>
            <person name="Wiebenga A."/>
            <person name="Young D."/>
            <person name="Pisabarro A."/>
            <person name="Eastwood D.C."/>
            <person name="Martin F."/>
            <person name="Cullen D."/>
            <person name="Grigoriev I.V."/>
            <person name="Hibbett D.S."/>
        </authorList>
    </citation>
    <scope>NUCLEOTIDE SEQUENCE [LARGE SCALE GENOMIC DNA]</scope>
    <source>
        <strain evidence="9">RWD-64-598 SS2</strain>
    </source>
</reference>
<organism evidence="8 9">
    <name type="scientific">Coniophora puteana (strain RWD-64-598)</name>
    <name type="common">Brown rot fungus</name>
    <dbReference type="NCBI Taxonomy" id="741705"/>
    <lineage>
        <taxon>Eukaryota</taxon>
        <taxon>Fungi</taxon>
        <taxon>Dikarya</taxon>
        <taxon>Basidiomycota</taxon>
        <taxon>Agaricomycotina</taxon>
        <taxon>Agaricomycetes</taxon>
        <taxon>Agaricomycetidae</taxon>
        <taxon>Boletales</taxon>
        <taxon>Coniophorineae</taxon>
        <taxon>Coniophoraceae</taxon>
        <taxon>Coniophora</taxon>
    </lineage>
</organism>
<dbReference type="FunFam" id="1.20.1250.20:FF:000106">
    <property type="entry name" value="MFS transporter, putative"/>
    <property type="match status" value="1"/>
</dbReference>
<dbReference type="RefSeq" id="XP_007772784.1">
    <property type="nucleotide sequence ID" value="XM_007774594.1"/>
</dbReference>
<dbReference type="AlphaFoldDB" id="A0A5M3MED2"/>
<dbReference type="GO" id="GO:0022857">
    <property type="term" value="F:transmembrane transporter activity"/>
    <property type="evidence" value="ECO:0007669"/>
    <property type="project" value="InterPro"/>
</dbReference>
<keyword evidence="3 6" id="KW-0812">Transmembrane</keyword>
<dbReference type="SUPFAM" id="SSF103473">
    <property type="entry name" value="MFS general substrate transporter"/>
    <property type="match status" value="1"/>
</dbReference>
<evidence type="ECO:0000256" key="2">
    <source>
        <dbReference type="ARBA" id="ARBA00022448"/>
    </source>
</evidence>
<feature type="transmembrane region" description="Helical" evidence="6">
    <location>
        <begin position="138"/>
        <end position="157"/>
    </location>
</feature>
<evidence type="ECO:0000256" key="5">
    <source>
        <dbReference type="ARBA" id="ARBA00023136"/>
    </source>
</evidence>
<keyword evidence="5 6" id="KW-0472">Membrane</keyword>
<keyword evidence="2" id="KW-0813">Transport</keyword>
<feature type="transmembrane region" description="Helical" evidence="6">
    <location>
        <begin position="438"/>
        <end position="458"/>
    </location>
</feature>
<feature type="transmembrane region" description="Helical" evidence="6">
    <location>
        <begin position="403"/>
        <end position="426"/>
    </location>
</feature>
<dbReference type="GeneID" id="19201322"/>
<evidence type="ECO:0000256" key="6">
    <source>
        <dbReference type="SAM" id="Phobius"/>
    </source>
</evidence>
<dbReference type="InterPro" id="IPR036259">
    <property type="entry name" value="MFS_trans_sf"/>
</dbReference>
<dbReference type="InterPro" id="IPR020846">
    <property type="entry name" value="MFS_dom"/>
</dbReference>
<proteinExistence type="predicted"/>
<dbReference type="PANTHER" id="PTHR43791">
    <property type="entry name" value="PERMEASE-RELATED"/>
    <property type="match status" value="1"/>
</dbReference>
<dbReference type="PANTHER" id="PTHR43791:SF65">
    <property type="entry name" value="MAJOR FACILITATOR SUPERFAMILY (MFS) PROFILE DOMAIN-CONTAINING PROTEIN-RELATED"/>
    <property type="match status" value="1"/>
</dbReference>
<name>A0A5M3MED2_CONPW</name>
<keyword evidence="9" id="KW-1185">Reference proteome</keyword>
<dbReference type="InterPro" id="IPR011701">
    <property type="entry name" value="MFS"/>
</dbReference>
<sequence length="530" mass="60495">MRSSKRQVAPSPDNVARGLDDIATQPSVFDDPVALEVYRPPTEYENAHRFDPKAKWTWREEKSLVRKIDIRIMLWSCLMFFCLSLDRGNIQQANTDNFLPDLGLTTDDYNLGNSIFRFAFVAAELPSQIVSKRIGPDIWIPIQITLWSIVSLSQFWLTGRAAFLLTRVLIGFLEGGFVPDTVLYLSYFYTKTELPIRIGWFFVSSSLSSLIGAFLATGFLAIQNVTGTEGWRYLFLLEGILTAVVGIASFFMLPPGPTQTKAWFRPKGWFTEREEVIMVNRILRDDPYKSTMHNRQGLSLAMIWKALCDWRLWPLYYIGFVYGLPVGPPQQYLTLTLRNLGFSTTQSNLLSIPSRIIGMIGLIANTYLAELINSRTLPCLILQIWALSLLIPLYTFTTETSPWVYYTVVTLITGFPDVHPIQVAWASRNSGSVQGRTVSASLYNICVNLGTVAYSNIYQASDAEDKHGNLALIFITVQNFVAYGLTWLFYRETNRRRQTKWENMTEKEQQAYIEATTDKGNQRLNFRFAY</sequence>
<feature type="transmembrane region" description="Helical" evidence="6">
    <location>
        <begin position="233"/>
        <end position="253"/>
    </location>
</feature>
<dbReference type="KEGG" id="cput:CONPUDRAFT_139302"/>
<feature type="transmembrane region" description="Helical" evidence="6">
    <location>
        <begin position="164"/>
        <end position="186"/>
    </location>
</feature>
<protein>
    <submittedName>
        <fullName evidence="8">MFS general substrate transporter</fullName>
    </submittedName>
</protein>